<dbReference type="AlphaFoldDB" id="C5FLA1"/>
<dbReference type="Proteomes" id="UP000002035">
    <property type="component" value="Unassembled WGS sequence"/>
</dbReference>
<dbReference type="HOGENOM" id="CLU_2333231_0_0_1"/>
<accession>C5FLA1</accession>
<dbReference type="EMBL" id="DS995703">
    <property type="protein sequence ID" value="EEQ30473.1"/>
    <property type="molecule type" value="Genomic_DNA"/>
</dbReference>
<evidence type="ECO:0000313" key="2">
    <source>
        <dbReference type="Proteomes" id="UP000002035"/>
    </source>
</evidence>
<gene>
    <name evidence="1" type="ORF">MCYG_03292</name>
</gene>
<organism evidence="1 2">
    <name type="scientific">Arthroderma otae (strain ATCC MYA-4605 / CBS 113480)</name>
    <name type="common">Microsporum canis</name>
    <dbReference type="NCBI Taxonomy" id="554155"/>
    <lineage>
        <taxon>Eukaryota</taxon>
        <taxon>Fungi</taxon>
        <taxon>Dikarya</taxon>
        <taxon>Ascomycota</taxon>
        <taxon>Pezizomycotina</taxon>
        <taxon>Eurotiomycetes</taxon>
        <taxon>Eurotiomycetidae</taxon>
        <taxon>Onygenales</taxon>
        <taxon>Arthrodermataceae</taxon>
        <taxon>Microsporum</taxon>
    </lineage>
</organism>
<dbReference type="eggNOG" id="KOG0667">
    <property type="taxonomic scope" value="Eukaryota"/>
</dbReference>
<dbReference type="OrthoDB" id="5979581at2759"/>
<dbReference type="VEuPathDB" id="FungiDB:MCYG_03292"/>
<name>C5FLA1_ARTOC</name>
<keyword evidence="2" id="KW-1185">Reference proteome</keyword>
<sequence>MVKTESSISGIYDMEMNCYEFRCTRHSPYIRAIHEAVDNGTDKCMVFEWMDTNLWTLRTRAQELRQPFLKVTARSILEATKPELQHEMQAPLILRIDR</sequence>
<proteinExistence type="predicted"/>
<dbReference type="GeneID" id="9230548"/>
<reference evidence="2" key="1">
    <citation type="journal article" date="2012" name="MBio">
        <title>Comparative genome analysis of Trichophyton rubrum and related dermatophytes reveals candidate genes involved in infection.</title>
        <authorList>
            <person name="Martinez D.A."/>
            <person name="Oliver B.G."/>
            <person name="Graeser Y."/>
            <person name="Goldberg J.M."/>
            <person name="Li W."/>
            <person name="Martinez-Rossi N.M."/>
            <person name="Monod M."/>
            <person name="Shelest E."/>
            <person name="Barton R.C."/>
            <person name="Birch E."/>
            <person name="Brakhage A.A."/>
            <person name="Chen Z."/>
            <person name="Gurr S.J."/>
            <person name="Heiman D."/>
            <person name="Heitman J."/>
            <person name="Kosti I."/>
            <person name="Rossi A."/>
            <person name="Saif S."/>
            <person name="Samalova M."/>
            <person name="Saunders C.W."/>
            <person name="Shea T."/>
            <person name="Summerbell R.C."/>
            <person name="Xu J."/>
            <person name="Young S."/>
            <person name="Zeng Q."/>
            <person name="Birren B.W."/>
            <person name="Cuomo C.A."/>
            <person name="White T.C."/>
        </authorList>
    </citation>
    <scope>NUCLEOTIDE SEQUENCE [LARGE SCALE GENOMIC DNA]</scope>
    <source>
        <strain evidence="2">ATCC MYA-4605 / CBS 113480</strain>
    </source>
</reference>
<protein>
    <submittedName>
        <fullName evidence="1">Uncharacterized protein</fullName>
    </submittedName>
</protein>
<dbReference type="RefSeq" id="XP_002847786.1">
    <property type="nucleotide sequence ID" value="XM_002847740.1"/>
</dbReference>
<evidence type="ECO:0000313" key="1">
    <source>
        <dbReference type="EMBL" id="EEQ30473.1"/>
    </source>
</evidence>